<dbReference type="Gene3D" id="1.10.340.70">
    <property type="match status" value="1"/>
</dbReference>
<gene>
    <name evidence="4" type="ORF">AVEN_109160_1</name>
</gene>
<dbReference type="Gene3D" id="3.30.420.10">
    <property type="entry name" value="Ribonuclease H-like superfamily/Ribonuclease H"/>
    <property type="match status" value="1"/>
</dbReference>
<keyword evidence="5" id="KW-1185">Reference proteome</keyword>
<dbReference type="AlphaFoldDB" id="A0A4Y2IW29"/>
<evidence type="ECO:0000313" key="4">
    <source>
        <dbReference type="EMBL" id="GBM81122.1"/>
    </source>
</evidence>
<dbReference type="OrthoDB" id="422540at2759"/>
<dbReference type="PANTHER" id="PTHR37984">
    <property type="entry name" value="PROTEIN CBG26694"/>
    <property type="match status" value="1"/>
</dbReference>
<feature type="region of interest" description="Disordered" evidence="2">
    <location>
        <begin position="44"/>
        <end position="66"/>
    </location>
</feature>
<dbReference type="Proteomes" id="UP000499080">
    <property type="component" value="Unassembled WGS sequence"/>
</dbReference>
<accession>A0A4Y2IW29</accession>
<feature type="domain" description="Integrase catalytic" evidence="3">
    <location>
        <begin position="180"/>
        <end position="296"/>
    </location>
</feature>
<dbReference type="InterPro" id="IPR041588">
    <property type="entry name" value="Integrase_H2C2"/>
</dbReference>
<dbReference type="EMBL" id="BGPR01002924">
    <property type="protein sequence ID" value="GBM81122.1"/>
    <property type="molecule type" value="Genomic_DNA"/>
</dbReference>
<dbReference type="InterPro" id="IPR036397">
    <property type="entry name" value="RNaseH_sf"/>
</dbReference>
<dbReference type="GO" id="GO:0003964">
    <property type="term" value="F:RNA-directed DNA polymerase activity"/>
    <property type="evidence" value="ECO:0007669"/>
    <property type="project" value="UniProtKB-EC"/>
</dbReference>
<dbReference type="SUPFAM" id="SSF53098">
    <property type="entry name" value="Ribonuclease H-like"/>
    <property type="match status" value="1"/>
</dbReference>
<evidence type="ECO:0000256" key="2">
    <source>
        <dbReference type="SAM" id="MobiDB-lite"/>
    </source>
</evidence>
<dbReference type="EC" id="2.7.7.49" evidence="1"/>
<name>A0A4Y2IW29_ARAVE</name>
<dbReference type="InterPro" id="IPR050951">
    <property type="entry name" value="Retrovirus_Pol_polyprotein"/>
</dbReference>
<evidence type="ECO:0000259" key="3">
    <source>
        <dbReference type="PROSITE" id="PS50994"/>
    </source>
</evidence>
<evidence type="ECO:0000313" key="5">
    <source>
        <dbReference type="Proteomes" id="UP000499080"/>
    </source>
</evidence>
<sequence>MHEVSGCNLTVARVYTKSDQVEIDAIKAELTDLKNILKKLSEYSHGRVKPRRRPLTPSRRTAGKNLEHKRLSKQDLEFYAANGSRISTYGTIKLELDFGLRRSFTKSFLVADVSDPITGAELLKRFELLIDVKHPGVKATQKIIAARFVWKNINKDCALWCRSCIKCEKSEVSRHTKSAVGNFPLPSAHFSHVHIDVVGQFSPVREMTYLSTCVDRFTRWSEEFPIPDQSAETIARAFLLGWISRFSVLEKFTSDRGTNFQSNLFSSLSKILGVQQTQTTTYHPKVPEQPRNFTGF</sequence>
<dbReference type="InterPro" id="IPR001584">
    <property type="entry name" value="Integrase_cat-core"/>
</dbReference>
<evidence type="ECO:0000256" key="1">
    <source>
        <dbReference type="ARBA" id="ARBA00012493"/>
    </source>
</evidence>
<dbReference type="Pfam" id="PF17921">
    <property type="entry name" value="Integrase_H2C2"/>
    <property type="match status" value="1"/>
</dbReference>
<dbReference type="GO" id="GO:0015074">
    <property type="term" value="P:DNA integration"/>
    <property type="evidence" value="ECO:0007669"/>
    <property type="project" value="InterPro"/>
</dbReference>
<dbReference type="Pfam" id="PF00665">
    <property type="entry name" value="rve"/>
    <property type="match status" value="1"/>
</dbReference>
<dbReference type="PROSITE" id="PS50994">
    <property type="entry name" value="INTEGRASE"/>
    <property type="match status" value="1"/>
</dbReference>
<proteinExistence type="predicted"/>
<reference evidence="4 5" key="1">
    <citation type="journal article" date="2019" name="Sci. Rep.">
        <title>Orb-weaving spider Araneus ventricosus genome elucidates the spidroin gene catalogue.</title>
        <authorList>
            <person name="Kono N."/>
            <person name="Nakamura H."/>
            <person name="Ohtoshi R."/>
            <person name="Moran D.A.P."/>
            <person name="Shinohara A."/>
            <person name="Yoshida Y."/>
            <person name="Fujiwara M."/>
            <person name="Mori M."/>
            <person name="Tomita M."/>
            <person name="Arakawa K."/>
        </authorList>
    </citation>
    <scope>NUCLEOTIDE SEQUENCE [LARGE SCALE GENOMIC DNA]</scope>
</reference>
<organism evidence="4 5">
    <name type="scientific">Araneus ventricosus</name>
    <name type="common">Orbweaver spider</name>
    <name type="synonym">Epeira ventricosa</name>
    <dbReference type="NCBI Taxonomy" id="182803"/>
    <lineage>
        <taxon>Eukaryota</taxon>
        <taxon>Metazoa</taxon>
        <taxon>Ecdysozoa</taxon>
        <taxon>Arthropoda</taxon>
        <taxon>Chelicerata</taxon>
        <taxon>Arachnida</taxon>
        <taxon>Araneae</taxon>
        <taxon>Araneomorphae</taxon>
        <taxon>Entelegynae</taxon>
        <taxon>Araneoidea</taxon>
        <taxon>Araneidae</taxon>
        <taxon>Araneus</taxon>
    </lineage>
</organism>
<dbReference type="PANTHER" id="PTHR37984:SF15">
    <property type="entry name" value="INTEGRASE CATALYTIC DOMAIN-CONTAINING PROTEIN"/>
    <property type="match status" value="1"/>
</dbReference>
<protein>
    <recommendedName>
        <fullName evidence="1">RNA-directed DNA polymerase</fullName>
        <ecNumber evidence="1">2.7.7.49</ecNumber>
    </recommendedName>
</protein>
<dbReference type="GO" id="GO:0003676">
    <property type="term" value="F:nucleic acid binding"/>
    <property type="evidence" value="ECO:0007669"/>
    <property type="project" value="InterPro"/>
</dbReference>
<comment type="caution">
    <text evidence="4">The sequence shown here is derived from an EMBL/GenBank/DDBJ whole genome shotgun (WGS) entry which is preliminary data.</text>
</comment>
<dbReference type="InterPro" id="IPR012337">
    <property type="entry name" value="RNaseH-like_sf"/>
</dbReference>